<dbReference type="Proteomes" id="UP000270530">
    <property type="component" value="Chromosome"/>
</dbReference>
<dbReference type="FunFam" id="1.20.1560.10:FF:000070">
    <property type="entry name" value="Multidrug ABC transporter ATP-binding protein"/>
    <property type="match status" value="1"/>
</dbReference>
<keyword evidence="6 8" id="KW-0472">Membrane</keyword>
<dbReference type="AlphaFoldDB" id="A0A2Z6E5Y6"/>
<evidence type="ECO:0000256" key="6">
    <source>
        <dbReference type="ARBA" id="ARBA00023136"/>
    </source>
</evidence>
<dbReference type="GO" id="GO:0016887">
    <property type="term" value="F:ATP hydrolysis activity"/>
    <property type="evidence" value="ECO:0007669"/>
    <property type="project" value="InterPro"/>
</dbReference>
<evidence type="ECO:0000259" key="9">
    <source>
        <dbReference type="PROSITE" id="PS50893"/>
    </source>
</evidence>
<reference evidence="12" key="1">
    <citation type="submission" date="2018-04" db="EMBL/GenBank/DDBJ databases">
        <authorList>
            <person name="Watanabe M."/>
            <person name="Kojima H."/>
        </authorList>
    </citation>
    <scope>NUCLEOTIDE SEQUENCE [LARGE SCALE GENOMIC DNA]</scope>
    <source>
        <strain evidence="12">Dysh456</strain>
    </source>
</reference>
<dbReference type="GO" id="GO:0034040">
    <property type="term" value="F:ATPase-coupled lipid transmembrane transporter activity"/>
    <property type="evidence" value="ECO:0007669"/>
    <property type="project" value="TreeGrafter"/>
</dbReference>
<dbReference type="PANTHER" id="PTHR24221:SF203">
    <property type="entry name" value="ATP-BINDING_PERMEASE FUSION ABC TRANSPORTER-RELATED"/>
    <property type="match status" value="1"/>
</dbReference>
<dbReference type="PANTHER" id="PTHR24221">
    <property type="entry name" value="ATP-BINDING CASSETTE SUB-FAMILY B"/>
    <property type="match status" value="1"/>
</dbReference>
<dbReference type="SMART" id="SM00382">
    <property type="entry name" value="AAA"/>
    <property type="match status" value="1"/>
</dbReference>
<feature type="transmembrane region" description="Helical" evidence="8">
    <location>
        <begin position="36"/>
        <end position="61"/>
    </location>
</feature>
<dbReference type="PROSITE" id="PS50893">
    <property type="entry name" value="ABC_TRANSPORTER_2"/>
    <property type="match status" value="1"/>
</dbReference>
<gene>
    <name evidence="11" type="ORF">ALSL_1220</name>
</gene>
<keyword evidence="3" id="KW-0547">Nucleotide-binding</keyword>
<evidence type="ECO:0000256" key="1">
    <source>
        <dbReference type="ARBA" id="ARBA00004651"/>
    </source>
</evidence>
<dbReference type="GO" id="GO:0005524">
    <property type="term" value="F:ATP binding"/>
    <property type="evidence" value="ECO:0007669"/>
    <property type="project" value="UniProtKB-KW"/>
</dbReference>
<evidence type="ECO:0000256" key="4">
    <source>
        <dbReference type="ARBA" id="ARBA00022840"/>
    </source>
</evidence>
<evidence type="ECO:0000259" key="10">
    <source>
        <dbReference type="PROSITE" id="PS50929"/>
    </source>
</evidence>
<keyword evidence="12" id="KW-1185">Reference proteome</keyword>
<dbReference type="Pfam" id="PF00005">
    <property type="entry name" value="ABC_tran"/>
    <property type="match status" value="1"/>
</dbReference>
<sequence>MIFRWFESLIDAFKEPVDAMPPASVGRFYLFYLRQVWPVLAATLVVGFGVAVVEVSLFGFIGSIVDMTHGVPGAAFFREHGRVLLWMALVALVARPLLNGLHDLLVNQAIVPSLTGRIRWQNHRYVIRQSLGFFQNDYAGRIANRIMQTGASLRESAVQIVDAIWYVLIYTGSAIVMFAHADGWLALPLLAWIVAYVATLVYFIPRTKARSWQASEARSKLMGRIVDGYSNILTLKLFAHTRREEAYVAEAMGEQVDKTRRMTRMTTAMDVTITTLNGFLIVGTSGLALWLWSQGRVTVGAIALATGLVIRINNMSGWIMWVVNGIFENVGTVQDGLTTIARPRTVQDRPDAVPLVVTRGDVRFEGIHFHYGRLMPRVGDAGAPGAERALEVAVPDPSEPGPDGRRTRRAGTAQEGALPASQPRGVIAGLDLHVRPGEKIGLVGPSGAGKTTLVNVLLRLYDLEGGRILIDGQDIARVTQDSLRSQIGVVTQDTSLLHRSIRDNILYGRPDASEAALLEAVRKARADEFIPQLVDGEGRTGFDALVGERGVKLSGGQRQRIAIARVLLKDAPILVLDEATSALDSEAEAAIQDSLDVLMQGKTVIAIAHRLSTIARMDRLVVMDRGRIVESGTHAELLARDGLYARLWRRQTGGFVAVDDQSPA</sequence>
<evidence type="ECO:0000256" key="3">
    <source>
        <dbReference type="ARBA" id="ARBA00022741"/>
    </source>
</evidence>
<feature type="transmembrane region" description="Helical" evidence="8">
    <location>
        <begin position="268"/>
        <end position="292"/>
    </location>
</feature>
<dbReference type="FunFam" id="3.40.50.300:FF:000218">
    <property type="entry name" value="Multidrug ABC transporter ATP-binding protein"/>
    <property type="match status" value="1"/>
</dbReference>
<feature type="domain" description="ABC transmembrane type-1" evidence="10">
    <location>
        <begin position="41"/>
        <end position="328"/>
    </location>
</feature>
<dbReference type="GO" id="GO:0005886">
    <property type="term" value="C:plasma membrane"/>
    <property type="evidence" value="ECO:0007669"/>
    <property type="project" value="UniProtKB-SubCell"/>
</dbReference>
<dbReference type="EMBL" id="AP018560">
    <property type="protein sequence ID" value="BBD79879.1"/>
    <property type="molecule type" value="Genomic_DNA"/>
</dbReference>
<comment type="subcellular location">
    <subcellularLocation>
        <location evidence="1">Cell membrane</location>
        <topology evidence="1">Multi-pass membrane protein</topology>
    </subcellularLocation>
</comment>
<dbReference type="KEGG" id="rbd:ALSL_1220"/>
<dbReference type="RefSeq" id="WP_269433104.1">
    <property type="nucleotide sequence ID" value="NZ_AP018560.1"/>
</dbReference>
<dbReference type="InterPro" id="IPR003439">
    <property type="entry name" value="ABC_transporter-like_ATP-bd"/>
</dbReference>
<proteinExistence type="predicted"/>
<dbReference type="InterPro" id="IPR003593">
    <property type="entry name" value="AAA+_ATPase"/>
</dbReference>
<dbReference type="SUPFAM" id="SSF52540">
    <property type="entry name" value="P-loop containing nucleoside triphosphate hydrolases"/>
    <property type="match status" value="1"/>
</dbReference>
<dbReference type="InterPro" id="IPR039421">
    <property type="entry name" value="Type_1_exporter"/>
</dbReference>
<evidence type="ECO:0000256" key="8">
    <source>
        <dbReference type="SAM" id="Phobius"/>
    </source>
</evidence>
<dbReference type="InterPro" id="IPR011527">
    <property type="entry name" value="ABC1_TM_dom"/>
</dbReference>
<protein>
    <submittedName>
        <fullName evidence="11">Lipid A export ATP-binding/permease protein MsbA</fullName>
    </submittedName>
</protein>
<dbReference type="Pfam" id="PF00664">
    <property type="entry name" value="ABC_membrane"/>
    <property type="match status" value="1"/>
</dbReference>
<evidence type="ECO:0000313" key="12">
    <source>
        <dbReference type="Proteomes" id="UP000270530"/>
    </source>
</evidence>
<organism evidence="11 12">
    <name type="scientific">Aerosticca soli</name>
    <dbReference type="NCBI Taxonomy" id="2010829"/>
    <lineage>
        <taxon>Bacteria</taxon>
        <taxon>Pseudomonadati</taxon>
        <taxon>Pseudomonadota</taxon>
        <taxon>Gammaproteobacteria</taxon>
        <taxon>Lysobacterales</taxon>
        <taxon>Rhodanobacteraceae</taxon>
        <taxon>Aerosticca</taxon>
    </lineage>
</organism>
<dbReference type="Gene3D" id="3.40.50.300">
    <property type="entry name" value="P-loop containing nucleotide triphosphate hydrolases"/>
    <property type="match status" value="1"/>
</dbReference>
<keyword evidence="5 8" id="KW-1133">Transmembrane helix</keyword>
<keyword evidence="2 8" id="KW-0812">Transmembrane</keyword>
<feature type="transmembrane region" description="Helical" evidence="8">
    <location>
        <begin position="157"/>
        <end position="179"/>
    </location>
</feature>
<dbReference type="PROSITE" id="PS50929">
    <property type="entry name" value="ABC_TM1F"/>
    <property type="match status" value="1"/>
</dbReference>
<dbReference type="Gene3D" id="1.20.1560.10">
    <property type="entry name" value="ABC transporter type 1, transmembrane domain"/>
    <property type="match status" value="1"/>
</dbReference>
<dbReference type="InterPro" id="IPR036640">
    <property type="entry name" value="ABC1_TM_sf"/>
</dbReference>
<reference evidence="12" key="2">
    <citation type="submission" date="2018-06" db="EMBL/GenBank/DDBJ databases">
        <title>Genome sequence of Rhodanobacteraceae bacterium strain Dysh456.</title>
        <authorList>
            <person name="Fukui M."/>
        </authorList>
    </citation>
    <scope>NUCLEOTIDE SEQUENCE [LARGE SCALE GENOMIC DNA]</scope>
    <source>
        <strain evidence="12">Dysh456</strain>
    </source>
</reference>
<keyword evidence="4 11" id="KW-0067">ATP-binding</keyword>
<dbReference type="GO" id="GO:0140359">
    <property type="term" value="F:ABC-type transporter activity"/>
    <property type="evidence" value="ECO:0007669"/>
    <property type="project" value="InterPro"/>
</dbReference>
<name>A0A2Z6E5Y6_9GAMM</name>
<evidence type="ECO:0000256" key="2">
    <source>
        <dbReference type="ARBA" id="ARBA00022692"/>
    </source>
</evidence>
<feature type="domain" description="ABC transporter" evidence="9">
    <location>
        <begin position="407"/>
        <end position="650"/>
    </location>
</feature>
<accession>A0A2Z6E5Y6</accession>
<evidence type="ECO:0000313" key="11">
    <source>
        <dbReference type="EMBL" id="BBD79879.1"/>
    </source>
</evidence>
<evidence type="ECO:0000256" key="7">
    <source>
        <dbReference type="SAM" id="MobiDB-lite"/>
    </source>
</evidence>
<dbReference type="PROSITE" id="PS00211">
    <property type="entry name" value="ABC_TRANSPORTER_1"/>
    <property type="match status" value="1"/>
</dbReference>
<dbReference type="SUPFAM" id="SSF90123">
    <property type="entry name" value="ABC transporter transmembrane region"/>
    <property type="match status" value="1"/>
</dbReference>
<feature type="region of interest" description="Disordered" evidence="7">
    <location>
        <begin position="393"/>
        <end position="420"/>
    </location>
</feature>
<dbReference type="InterPro" id="IPR017871">
    <property type="entry name" value="ABC_transporter-like_CS"/>
</dbReference>
<dbReference type="InterPro" id="IPR027417">
    <property type="entry name" value="P-loop_NTPase"/>
</dbReference>
<evidence type="ECO:0000256" key="5">
    <source>
        <dbReference type="ARBA" id="ARBA00022989"/>
    </source>
</evidence>
<feature type="transmembrane region" description="Helical" evidence="8">
    <location>
        <begin position="185"/>
        <end position="204"/>
    </location>
</feature>